<organism evidence="1 2">
    <name type="scientific">Periplaneta americana</name>
    <name type="common">American cockroach</name>
    <name type="synonym">Blatta americana</name>
    <dbReference type="NCBI Taxonomy" id="6978"/>
    <lineage>
        <taxon>Eukaryota</taxon>
        <taxon>Metazoa</taxon>
        <taxon>Ecdysozoa</taxon>
        <taxon>Arthropoda</taxon>
        <taxon>Hexapoda</taxon>
        <taxon>Insecta</taxon>
        <taxon>Pterygota</taxon>
        <taxon>Neoptera</taxon>
        <taxon>Polyneoptera</taxon>
        <taxon>Dictyoptera</taxon>
        <taxon>Blattodea</taxon>
        <taxon>Blattoidea</taxon>
        <taxon>Blattidae</taxon>
        <taxon>Blattinae</taxon>
        <taxon>Periplaneta</taxon>
    </lineage>
</organism>
<name>A0ABQ8TSD3_PERAM</name>
<reference evidence="1 2" key="1">
    <citation type="journal article" date="2022" name="Allergy">
        <title>Genome assembly and annotation of Periplaneta americana reveal a comprehensive cockroach allergen profile.</title>
        <authorList>
            <person name="Wang L."/>
            <person name="Xiong Q."/>
            <person name="Saelim N."/>
            <person name="Wang L."/>
            <person name="Nong W."/>
            <person name="Wan A.T."/>
            <person name="Shi M."/>
            <person name="Liu X."/>
            <person name="Cao Q."/>
            <person name="Hui J.H.L."/>
            <person name="Sookrung N."/>
            <person name="Leung T.F."/>
            <person name="Tungtrongchitr A."/>
            <person name="Tsui S.K.W."/>
        </authorList>
    </citation>
    <scope>NUCLEOTIDE SEQUENCE [LARGE SCALE GENOMIC DNA]</scope>
    <source>
        <strain evidence="1">PWHHKU_190912</strain>
    </source>
</reference>
<comment type="caution">
    <text evidence="1">The sequence shown here is derived from an EMBL/GenBank/DDBJ whole genome shotgun (WGS) entry which is preliminary data.</text>
</comment>
<dbReference type="Proteomes" id="UP001148838">
    <property type="component" value="Unassembled WGS sequence"/>
</dbReference>
<sequence length="78" mass="9186">MTCLDPCCPRKHYHDLQECWDADSNPCHVEAPKLHRECGFSREKNRDFVPLVLNRWNVSCKCEKKGFEWDSRFGICIG</sequence>
<dbReference type="EMBL" id="JAJSOF020000003">
    <property type="protein sequence ID" value="KAJ4449213.1"/>
    <property type="molecule type" value="Genomic_DNA"/>
</dbReference>
<gene>
    <name evidence="1" type="ORF">ANN_00610</name>
</gene>
<protein>
    <submittedName>
        <fullName evidence="1">Uncharacterized protein</fullName>
    </submittedName>
</protein>
<keyword evidence="2" id="KW-1185">Reference proteome</keyword>
<accession>A0ABQ8TSD3</accession>
<proteinExistence type="predicted"/>
<evidence type="ECO:0000313" key="1">
    <source>
        <dbReference type="EMBL" id="KAJ4449213.1"/>
    </source>
</evidence>
<evidence type="ECO:0000313" key="2">
    <source>
        <dbReference type="Proteomes" id="UP001148838"/>
    </source>
</evidence>